<dbReference type="FunFam" id="1.10.540.10:FF:000002">
    <property type="entry name" value="Acyl-CoA dehydrogenase FadE19"/>
    <property type="match status" value="1"/>
</dbReference>
<dbReference type="PIRSF" id="PIRSF016578">
    <property type="entry name" value="HsaA"/>
    <property type="match status" value="1"/>
</dbReference>
<evidence type="ECO:0000256" key="1">
    <source>
        <dbReference type="ARBA" id="ARBA00001974"/>
    </source>
</evidence>
<feature type="domain" description="Acyl-CoA dehydrogenase/oxidase N-terminal" evidence="15">
    <location>
        <begin position="5"/>
        <end position="115"/>
    </location>
</feature>
<evidence type="ECO:0000256" key="4">
    <source>
        <dbReference type="ARBA" id="ARBA00022801"/>
    </source>
</evidence>
<dbReference type="SUPFAM" id="SSF56645">
    <property type="entry name" value="Acyl-CoA dehydrogenase NM domain-like"/>
    <property type="match status" value="1"/>
</dbReference>
<proteinExistence type="inferred from homology"/>
<dbReference type="GO" id="GO:0016787">
    <property type="term" value="F:hydrolase activity"/>
    <property type="evidence" value="ECO:0007669"/>
    <property type="project" value="UniProtKB-KW"/>
</dbReference>
<dbReference type="Gene3D" id="2.40.110.10">
    <property type="entry name" value="Butyryl-CoA Dehydrogenase, subunit A, domain 2"/>
    <property type="match status" value="1"/>
</dbReference>
<dbReference type="PANTHER" id="PTHR43884">
    <property type="entry name" value="ACYL-COA DEHYDROGENASE"/>
    <property type="match status" value="1"/>
</dbReference>
<evidence type="ECO:0000256" key="10">
    <source>
        <dbReference type="ARBA" id="ARBA00067292"/>
    </source>
</evidence>
<evidence type="ECO:0000259" key="13">
    <source>
        <dbReference type="Pfam" id="PF00441"/>
    </source>
</evidence>
<dbReference type="InterPro" id="IPR036250">
    <property type="entry name" value="AcylCo_DH-like_C"/>
</dbReference>
<dbReference type="FunFam" id="1.20.140.10:FF:000004">
    <property type="entry name" value="Acyl-CoA dehydrogenase FadE25"/>
    <property type="match status" value="1"/>
</dbReference>
<reference evidence="16" key="1">
    <citation type="journal article" date="2014" name="Int. J. Syst. Evol. Microbiol.">
        <title>Complete genome sequence of Corynebacterium casei LMG S-19264T (=DSM 44701T), isolated from a smear-ripened cheese.</title>
        <authorList>
            <consortium name="US DOE Joint Genome Institute (JGI-PGF)"/>
            <person name="Walter F."/>
            <person name="Albersmeier A."/>
            <person name="Kalinowski J."/>
            <person name="Ruckert C."/>
        </authorList>
    </citation>
    <scope>NUCLEOTIDE SEQUENCE</scope>
    <source>
        <strain evidence="16">CGMCC 1.15322</strain>
    </source>
</reference>
<evidence type="ECO:0000256" key="5">
    <source>
        <dbReference type="ARBA" id="ARBA00022827"/>
    </source>
</evidence>
<evidence type="ECO:0000313" key="17">
    <source>
        <dbReference type="Proteomes" id="UP000620596"/>
    </source>
</evidence>
<evidence type="ECO:0000259" key="15">
    <source>
        <dbReference type="Pfam" id="PF02771"/>
    </source>
</evidence>
<dbReference type="InterPro" id="IPR009075">
    <property type="entry name" value="AcylCo_DH/oxidase_C"/>
</dbReference>
<comment type="caution">
    <text evidence="16">The sequence shown here is derived from an EMBL/GenBank/DDBJ whole genome shotgun (WGS) entry which is preliminary data.</text>
</comment>
<comment type="cofactor">
    <cofactor evidence="1">
        <name>FAD</name>
        <dbReference type="ChEBI" id="CHEBI:57692"/>
    </cofactor>
</comment>
<dbReference type="EC" id="3.13.1.4" evidence="9"/>
<dbReference type="GO" id="GO:0003995">
    <property type="term" value="F:acyl-CoA dehydrogenase activity"/>
    <property type="evidence" value="ECO:0007669"/>
    <property type="project" value="InterPro"/>
</dbReference>
<dbReference type="InterPro" id="IPR037069">
    <property type="entry name" value="AcylCoA_DH/ox_N_sf"/>
</dbReference>
<dbReference type="GO" id="GO:0050660">
    <property type="term" value="F:flavin adenine dinucleotide binding"/>
    <property type="evidence" value="ECO:0007669"/>
    <property type="project" value="InterPro"/>
</dbReference>
<evidence type="ECO:0000259" key="14">
    <source>
        <dbReference type="Pfam" id="PF02770"/>
    </source>
</evidence>
<keyword evidence="3" id="KW-0285">Flavoprotein</keyword>
<evidence type="ECO:0000256" key="9">
    <source>
        <dbReference type="ARBA" id="ARBA00066461"/>
    </source>
</evidence>
<comment type="similarity">
    <text evidence="2">Belongs to the acyl-CoA dehydrogenase family.</text>
</comment>
<sequence>MILNSEQEQIRDAVRDFAQTELWPHAAKWDKEHHFPVEAHKGLAALGAYGICVPEEWGGANLDYLTLALVLEEIAAGDGGTSTAISVTNCPVNAILMRYGNAAQKKQWLTPLAQGHMLGVFCLTEPHVGSDASSLRTTAVKDGDGYVLNGVKQFITSGKNGHAAVVIAVTDKGAGKKGLSAFMVPTDAPGYVVARLEDKLGQHSSDTAQINFDNCRIPVENLIGAEGEGYRIALGGLEGGRIGIAAQSVGMARSAFEFALHYSKERQSFGTAIFNHQAVGFRLADCATKLEAARQLIWHAASLRDAGLPCLKEAAMAKLFASEIAEEVCSAAIQTLGGYGYVSDFPVERIYRDVRVCQIYEGTSDVQKIIIQRALT</sequence>
<dbReference type="InterPro" id="IPR009100">
    <property type="entry name" value="AcylCoA_DH/oxidase_NM_dom_sf"/>
</dbReference>
<dbReference type="FunFam" id="2.40.110.10:FF:000009">
    <property type="entry name" value="Acyl-CoA dehydrogenase"/>
    <property type="match status" value="1"/>
</dbReference>
<dbReference type="EMBL" id="BMIG01000008">
    <property type="protein sequence ID" value="GGB02228.1"/>
    <property type="molecule type" value="Genomic_DNA"/>
</dbReference>
<evidence type="ECO:0000256" key="6">
    <source>
        <dbReference type="ARBA" id="ARBA00023002"/>
    </source>
</evidence>
<reference evidence="16" key="2">
    <citation type="submission" date="2020-09" db="EMBL/GenBank/DDBJ databases">
        <authorList>
            <person name="Sun Q."/>
            <person name="Zhou Y."/>
        </authorList>
    </citation>
    <scope>NUCLEOTIDE SEQUENCE</scope>
    <source>
        <strain evidence="16">CGMCC 1.15322</strain>
    </source>
</reference>
<dbReference type="PANTHER" id="PTHR43884:SF12">
    <property type="entry name" value="ISOVALERYL-COA DEHYDROGENASE, MITOCHONDRIAL-RELATED"/>
    <property type="match status" value="1"/>
</dbReference>
<dbReference type="EC" id="1.3.8.11" evidence="8"/>
<evidence type="ECO:0000256" key="3">
    <source>
        <dbReference type="ARBA" id="ARBA00022630"/>
    </source>
</evidence>
<accession>A0A916SIV8</accession>
<dbReference type="PROSITE" id="PS00073">
    <property type="entry name" value="ACYL_COA_DH_2"/>
    <property type="match status" value="1"/>
</dbReference>
<dbReference type="InterPro" id="IPR013786">
    <property type="entry name" value="AcylCoA_DH/ox_N"/>
</dbReference>
<keyword evidence="6" id="KW-0560">Oxidoreductase</keyword>
<comment type="catalytic activity">
    <reaction evidence="7">
        <text>3-sulfinopropanoyl-CoA + H2O = propanoyl-CoA + sulfite + H(+)</text>
        <dbReference type="Rhea" id="RHEA:41624"/>
        <dbReference type="ChEBI" id="CHEBI:15377"/>
        <dbReference type="ChEBI" id="CHEBI:15378"/>
        <dbReference type="ChEBI" id="CHEBI:17359"/>
        <dbReference type="ChEBI" id="CHEBI:57392"/>
        <dbReference type="ChEBI" id="CHEBI:78349"/>
        <dbReference type="EC" id="3.13.1.4"/>
    </reaction>
    <physiologicalReaction direction="left-to-right" evidence="7">
        <dbReference type="Rhea" id="RHEA:41625"/>
    </physiologicalReaction>
</comment>
<dbReference type="Gene3D" id="1.10.540.10">
    <property type="entry name" value="Acyl-CoA dehydrogenase/oxidase, N-terminal domain"/>
    <property type="match status" value="1"/>
</dbReference>
<dbReference type="Gene3D" id="1.20.140.10">
    <property type="entry name" value="Butyryl-CoA Dehydrogenase, subunit A, domain 3"/>
    <property type="match status" value="1"/>
</dbReference>
<dbReference type="Proteomes" id="UP000620596">
    <property type="component" value="Unassembled WGS sequence"/>
</dbReference>
<evidence type="ECO:0000256" key="7">
    <source>
        <dbReference type="ARBA" id="ARBA00052938"/>
    </source>
</evidence>
<evidence type="ECO:0000256" key="11">
    <source>
        <dbReference type="ARBA" id="ARBA00068311"/>
    </source>
</evidence>
<dbReference type="InterPro" id="IPR046373">
    <property type="entry name" value="Acyl-CoA_Oxase/DH_mid-dom_sf"/>
</dbReference>
<feature type="domain" description="Acyl-CoA oxidase/dehydrogenase middle" evidence="14">
    <location>
        <begin position="121"/>
        <end position="215"/>
    </location>
</feature>
<dbReference type="AlphaFoldDB" id="A0A916SIV8"/>
<dbReference type="InterPro" id="IPR006089">
    <property type="entry name" value="Acyl-CoA_DH_CS"/>
</dbReference>
<evidence type="ECO:0000313" key="16">
    <source>
        <dbReference type="EMBL" id="GGB02228.1"/>
    </source>
</evidence>
<keyword evidence="5" id="KW-0274">FAD</keyword>
<gene>
    <name evidence="16" type="primary">acads</name>
    <name evidence="16" type="ORF">GCM10011496_23950</name>
</gene>
<organism evidence="16 17">
    <name type="scientific">Polaromonas eurypsychrophila</name>
    <dbReference type="NCBI Taxonomy" id="1614635"/>
    <lineage>
        <taxon>Bacteria</taxon>
        <taxon>Pseudomonadati</taxon>
        <taxon>Pseudomonadota</taxon>
        <taxon>Betaproteobacteria</taxon>
        <taxon>Burkholderiales</taxon>
        <taxon>Comamonadaceae</taxon>
        <taxon>Polaromonas</taxon>
    </lineage>
</organism>
<dbReference type="Pfam" id="PF02771">
    <property type="entry name" value="Acyl-CoA_dh_N"/>
    <property type="match status" value="1"/>
</dbReference>
<evidence type="ECO:0000256" key="2">
    <source>
        <dbReference type="ARBA" id="ARBA00009347"/>
    </source>
</evidence>
<feature type="domain" description="Acyl-CoA dehydrogenase/oxidase C-terminal" evidence="13">
    <location>
        <begin position="227"/>
        <end position="375"/>
    </location>
</feature>
<dbReference type="InterPro" id="IPR006091">
    <property type="entry name" value="Acyl-CoA_Oxase/DH_mid-dom"/>
</dbReference>
<name>A0A916SIV8_9BURK</name>
<protein>
    <recommendedName>
        <fullName evidence="11">3-sulfinopropanoyl-CoA desulfinase</fullName>
        <ecNumber evidence="8">1.3.8.11</ecNumber>
        <ecNumber evidence="9">3.13.1.4</ecNumber>
    </recommendedName>
    <alternativeName>
        <fullName evidence="12">3-sulfinopropionyl coenzyme A desulfinase</fullName>
    </alternativeName>
    <alternativeName>
        <fullName evidence="10">Cyclohexane-1-carbonyl-CoA dehydrogenase</fullName>
    </alternativeName>
</protein>
<evidence type="ECO:0000256" key="12">
    <source>
        <dbReference type="ARBA" id="ARBA00075603"/>
    </source>
</evidence>
<dbReference type="SUPFAM" id="SSF47203">
    <property type="entry name" value="Acyl-CoA dehydrogenase C-terminal domain-like"/>
    <property type="match status" value="1"/>
</dbReference>
<keyword evidence="17" id="KW-1185">Reference proteome</keyword>
<keyword evidence="4" id="KW-0378">Hydrolase</keyword>
<dbReference type="RefSeq" id="WP_188708750.1">
    <property type="nucleotide sequence ID" value="NZ_BMIG01000008.1"/>
</dbReference>
<evidence type="ECO:0000256" key="8">
    <source>
        <dbReference type="ARBA" id="ARBA00066361"/>
    </source>
</evidence>
<dbReference type="Pfam" id="PF00441">
    <property type="entry name" value="Acyl-CoA_dh_1"/>
    <property type="match status" value="1"/>
</dbReference>
<dbReference type="Pfam" id="PF02770">
    <property type="entry name" value="Acyl-CoA_dh_M"/>
    <property type="match status" value="1"/>
</dbReference>